<gene>
    <name evidence="1" type="ORF">JCM19240_5333</name>
</gene>
<name>A0A090TKM1_9VIBR</name>
<reference evidence="1 2" key="1">
    <citation type="submission" date="2014-09" db="EMBL/GenBank/DDBJ databases">
        <title>Vibrio maritimus JCM 19240. (C210) whole genome shotgun sequence.</title>
        <authorList>
            <person name="Sawabe T."/>
            <person name="Meirelles P."/>
            <person name="Nakanishi M."/>
            <person name="Sayaka M."/>
            <person name="Hattori M."/>
            <person name="Ohkuma M."/>
        </authorList>
    </citation>
    <scope>NUCLEOTIDE SEQUENCE [LARGE SCALE GENOMIC DNA]</scope>
    <source>
        <strain evidence="1 2">JCM 19240</strain>
    </source>
</reference>
<accession>A0A090TKM1</accession>
<dbReference type="EMBL" id="BBMT01000001">
    <property type="protein sequence ID" value="GAL31902.1"/>
    <property type="molecule type" value="Genomic_DNA"/>
</dbReference>
<dbReference type="AlphaFoldDB" id="A0A090TKM1"/>
<sequence length="122" mass="13193">MKQSILVLALVGSGAHAMSLQYDCGNWGDQVLVSMNSDAAQYRGSKGRVQLEKTDASRHIGDNEAIQTTVLFQVDANGSTAILESGVVVPETGKVTILTDGDNFRNEFCRFQTGTVESVDYF</sequence>
<comment type="caution">
    <text evidence="1">The sequence shown here is derived from an EMBL/GenBank/DDBJ whole genome shotgun (WGS) entry which is preliminary data.</text>
</comment>
<reference evidence="1 2" key="2">
    <citation type="submission" date="2014-09" db="EMBL/GenBank/DDBJ databases">
        <authorList>
            <consortium name="NBRP consortium"/>
            <person name="Sawabe T."/>
            <person name="Meirelles P."/>
            <person name="Nakanishi M."/>
            <person name="Sayaka M."/>
            <person name="Hattori M."/>
            <person name="Ohkuma M."/>
        </authorList>
    </citation>
    <scope>NUCLEOTIDE SEQUENCE [LARGE SCALE GENOMIC DNA]</scope>
    <source>
        <strain evidence="1 2">JCM 19240</strain>
    </source>
</reference>
<protein>
    <submittedName>
        <fullName evidence="1">Uncharacterized protein</fullName>
    </submittedName>
</protein>
<evidence type="ECO:0000313" key="2">
    <source>
        <dbReference type="Proteomes" id="UP000029224"/>
    </source>
</evidence>
<proteinExistence type="predicted"/>
<dbReference type="Proteomes" id="UP000029224">
    <property type="component" value="Unassembled WGS sequence"/>
</dbReference>
<evidence type="ECO:0000313" key="1">
    <source>
        <dbReference type="EMBL" id="GAL31902.1"/>
    </source>
</evidence>
<organism evidence="1 2">
    <name type="scientific">Vibrio maritimus</name>
    <dbReference type="NCBI Taxonomy" id="990268"/>
    <lineage>
        <taxon>Bacteria</taxon>
        <taxon>Pseudomonadati</taxon>
        <taxon>Pseudomonadota</taxon>
        <taxon>Gammaproteobacteria</taxon>
        <taxon>Vibrionales</taxon>
        <taxon>Vibrionaceae</taxon>
        <taxon>Vibrio</taxon>
    </lineage>
</organism>
<keyword evidence="2" id="KW-1185">Reference proteome</keyword>